<keyword evidence="3" id="KW-1185">Reference proteome</keyword>
<organism evidence="2 3">
    <name type="scientific">Hymenobacter koreensis</name>
    <dbReference type="NCBI Taxonomy" id="1084523"/>
    <lineage>
        <taxon>Bacteria</taxon>
        <taxon>Pseudomonadati</taxon>
        <taxon>Bacteroidota</taxon>
        <taxon>Cytophagia</taxon>
        <taxon>Cytophagales</taxon>
        <taxon>Hymenobacteraceae</taxon>
        <taxon>Hymenobacter</taxon>
    </lineage>
</organism>
<feature type="compositionally biased region" description="Low complexity" evidence="1">
    <location>
        <begin position="10"/>
        <end position="32"/>
    </location>
</feature>
<evidence type="ECO:0000313" key="2">
    <source>
        <dbReference type="EMBL" id="GAA4384298.1"/>
    </source>
</evidence>
<protein>
    <submittedName>
        <fullName evidence="2">Uncharacterized protein</fullName>
    </submittedName>
</protein>
<dbReference type="RefSeq" id="WP_345224905.1">
    <property type="nucleotide sequence ID" value="NZ_BAABHA010000008.1"/>
</dbReference>
<feature type="compositionally biased region" description="Basic and acidic residues" evidence="1">
    <location>
        <begin position="61"/>
        <end position="70"/>
    </location>
</feature>
<accession>A0ABP8J3B5</accession>
<name>A0ABP8J3B5_9BACT</name>
<reference evidence="3" key="1">
    <citation type="journal article" date="2019" name="Int. J. Syst. Evol. Microbiol.">
        <title>The Global Catalogue of Microorganisms (GCM) 10K type strain sequencing project: providing services to taxonomists for standard genome sequencing and annotation.</title>
        <authorList>
            <consortium name="The Broad Institute Genomics Platform"/>
            <consortium name="The Broad Institute Genome Sequencing Center for Infectious Disease"/>
            <person name="Wu L."/>
            <person name="Ma J."/>
        </authorList>
    </citation>
    <scope>NUCLEOTIDE SEQUENCE [LARGE SCALE GENOMIC DNA]</scope>
    <source>
        <strain evidence="3">JCM 17924</strain>
    </source>
</reference>
<comment type="caution">
    <text evidence="2">The sequence shown here is derived from an EMBL/GenBank/DDBJ whole genome shotgun (WGS) entry which is preliminary data.</text>
</comment>
<dbReference type="EMBL" id="BAABHA010000008">
    <property type="protein sequence ID" value="GAA4384298.1"/>
    <property type="molecule type" value="Genomic_DNA"/>
</dbReference>
<feature type="region of interest" description="Disordered" evidence="1">
    <location>
        <begin position="1"/>
        <end position="106"/>
    </location>
</feature>
<dbReference type="Proteomes" id="UP001500454">
    <property type="component" value="Unassembled WGS sequence"/>
</dbReference>
<gene>
    <name evidence="2" type="ORF">GCM10023186_26350</name>
</gene>
<proteinExistence type="predicted"/>
<feature type="compositionally biased region" description="Polar residues" evidence="1">
    <location>
        <begin position="73"/>
        <end position="106"/>
    </location>
</feature>
<evidence type="ECO:0000313" key="3">
    <source>
        <dbReference type="Proteomes" id="UP001500454"/>
    </source>
</evidence>
<evidence type="ECO:0000256" key="1">
    <source>
        <dbReference type="SAM" id="MobiDB-lite"/>
    </source>
</evidence>
<sequence>MANKQQGQRSQNDQNAAQNQNSAGGQSQSNQSTPQAQSGGSTDGDRSVRSGLSGQASRPHRVGDRHHADDQYDPQNPSLSRGTGMTAPSNKGGRQSNTAGQNNDKG</sequence>